<reference evidence="1 2" key="1">
    <citation type="submission" date="2015-05" db="EMBL/GenBank/DDBJ databases">
        <title>Distinctive expansion of gene families associated with plant cell wall degradation and secondary metabolism in the genomes of grapevine trunk pathogens.</title>
        <authorList>
            <person name="Lawrence D.P."/>
            <person name="Travadon R."/>
            <person name="Rolshausen P.E."/>
            <person name="Baumgartner K."/>
        </authorList>
    </citation>
    <scope>NUCLEOTIDE SEQUENCE [LARGE SCALE GENOMIC DNA]</scope>
    <source>
        <strain evidence="1">DA912</strain>
    </source>
</reference>
<proteinExistence type="predicted"/>
<organism evidence="1 2">
    <name type="scientific">Diaporthe ampelina</name>
    <dbReference type="NCBI Taxonomy" id="1214573"/>
    <lineage>
        <taxon>Eukaryota</taxon>
        <taxon>Fungi</taxon>
        <taxon>Dikarya</taxon>
        <taxon>Ascomycota</taxon>
        <taxon>Pezizomycotina</taxon>
        <taxon>Sordariomycetes</taxon>
        <taxon>Sordariomycetidae</taxon>
        <taxon>Diaporthales</taxon>
        <taxon>Diaporthaceae</taxon>
        <taxon>Diaporthe</taxon>
    </lineage>
</organism>
<evidence type="ECO:0000313" key="1">
    <source>
        <dbReference type="EMBL" id="KKY35653.1"/>
    </source>
</evidence>
<name>A0A0G2HKW1_9PEZI</name>
<comment type="caution">
    <text evidence="1">The sequence shown here is derived from an EMBL/GenBank/DDBJ whole genome shotgun (WGS) entry which is preliminary data.</text>
</comment>
<accession>A0A0G2HKW1</accession>
<sequence length="111" mass="12209">MSYDGFHEVDMSEFAVSIERGQGLCTLSLVTCAGIAVAVAYNDEPPPGEPRPDRFLAHVDEDDGEEAAHALQEQVQEAKQRGLKNMHVVACVLNPESFRERPEEPVDEATI</sequence>
<evidence type="ECO:0000313" key="2">
    <source>
        <dbReference type="Proteomes" id="UP000034680"/>
    </source>
</evidence>
<dbReference type="AlphaFoldDB" id="A0A0G2HKW1"/>
<keyword evidence="2" id="KW-1185">Reference proteome</keyword>
<gene>
    <name evidence="1" type="ORF">UCDDA912_g04434</name>
</gene>
<dbReference type="OrthoDB" id="5231177at2759"/>
<dbReference type="EMBL" id="LCUC01000152">
    <property type="protein sequence ID" value="KKY35653.1"/>
    <property type="molecule type" value="Genomic_DNA"/>
</dbReference>
<protein>
    <submittedName>
        <fullName evidence="1">Uncharacterized protein</fullName>
    </submittedName>
</protein>
<reference evidence="1 2" key="2">
    <citation type="submission" date="2015-05" db="EMBL/GenBank/DDBJ databases">
        <authorList>
            <person name="Morales-Cruz A."/>
            <person name="Amrine K.C."/>
            <person name="Cantu D."/>
        </authorList>
    </citation>
    <scope>NUCLEOTIDE SEQUENCE [LARGE SCALE GENOMIC DNA]</scope>
    <source>
        <strain evidence="1">DA912</strain>
    </source>
</reference>
<dbReference type="Proteomes" id="UP000034680">
    <property type="component" value="Unassembled WGS sequence"/>
</dbReference>